<feature type="compositionally biased region" description="Pro residues" evidence="1">
    <location>
        <begin position="225"/>
        <end position="237"/>
    </location>
</feature>
<protein>
    <recommendedName>
        <fullName evidence="4">Anti-sigma-D factor RsdA to sigma factor binding region</fullName>
    </recommendedName>
</protein>
<evidence type="ECO:0000313" key="2">
    <source>
        <dbReference type="EMBL" id="SCF14118.1"/>
    </source>
</evidence>
<feature type="compositionally biased region" description="Low complexity" evidence="1">
    <location>
        <begin position="195"/>
        <end position="211"/>
    </location>
</feature>
<feature type="compositionally biased region" description="Low complexity" evidence="1">
    <location>
        <begin position="238"/>
        <end position="249"/>
    </location>
</feature>
<dbReference type="OrthoDB" id="3406063at2"/>
<feature type="region of interest" description="Disordered" evidence="1">
    <location>
        <begin position="58"/>
        <end position="81"/>
    </location>
</feature>
<evidence type="ECO:0000313" key="3">
    <source>
        <dbReference type="Proteomes" id="UP000198242"/>
    </source>
</evidence>
<name>A0A1C4Y084_MICVI</name>
<feature type="region of interest" description="Disordered" evidence="1">
    <location>
        <begin position="195"/>
        <end position="284"/>
    </location>
</feature>
<evidence type="ECO:0008006" key="4">
    <source>
        <dbReference type="Google" id="ProtNLM"/>
    </source>
</evidence>
<accession>A0A1C4Y084</accession>
<proteinExistence type="predicted"/>
<dbReference type="RefSeq" id="WP_089007420.1">
    <property type="nucleotide sequence ID" value="NZ_LT607411.1"/>
</dbReference>
<gene>
    <name evidence="2" type="ORF">GA0074695_3758</name>
</gene>
<evidence type="ECO:0000256" key="1">
    <source>
        <dbReference type="SAM" id="MobiDB-lite"/>
    </source>
</evidence>
<reference evidence="3" key="1">
    <citation type="submission" date="2016-06" db="EMBL/GenBank/DDBJ databases">
        <authorList>
            <person name="Varghese N."/>
            <person name="Submissions Spin"/>
        </authorList>
    </citation>
    <scope>NUCLEOTIDE SEQUENCE [LARGE SCALE GENOMIC DNA]</scope>
    <source>
        <strain evidence="3">DSM 43909</strain>
    </source>
</reference>
<keyword evidence="3" id="KW-1185">Reference proteome</keyword>
<organism evidence="2 3">
    <name type="scientific">Micromonospora viridifaciens</name>
    <dbReference type="NCBI Taxonomy" id="1881"/>
    <lineage>
        <taxon>Bacteria</taxon>
        <taxon>Bacillati</taxon>
        <taxon>Actinomycetota</taxon>
        <taxon>Actinomycetes</taxon>
        <taxon>Micromonosporales</taxon>
        <taxon>Micromonosporaceae</taxon>
        <taxon>Micromonospora</taxon>
    </lineage>
</organism>
<sequence>MNVRTPGEGEEALDLEVLARDDMLLDALGRGSAAPADDDLAVLLAAWRADLADDVPEPAVLRPPAPGGDAPAVPLRPPANSRRPRPWALRLAAAGVALLALVSGLGVGSRGAEPGSPLWSLTKLLYPQQAEVRVVERTVAEARAALAAGRHDETRHLLDRARAELTAVTDPSAVDRLRGELDALAAELAVAPTTVAPTAGAPSPAPTGRPTDATTRPGADTSAPGPAPSQPGTPPAEPSGSPSPARSPLLPLPQLPLPLPSSPLLPPLLPSLPGLPLPTSGLLR</sequence>
<dbReference type="AlphaFoldDB" id="A0A1C4Y084"/>
<dbReference type="Proteomes" id="UP000198242">
    <property type="component" value="Chromosome I"/>
</dbReference>
<dbReference type="EMBL" id="LT607411">
    <property type="protein sequence ID" value="SCF14118.1"/>
    <property type="molecule type" value="Genomic_DNA"/>
</dbReference>
<feature type="compositionally biased region" description="Pro residues" evidence="1">
    <location>
        <begin position="250"/>
        <end position="276"/>
    </location>
</feature>